<evidence type="ECO:0000256" key="4">
    <source>
        <dbReference type="ARBA" id="ARBA00022842"/>
    </source>
</evidence>
<dbReference type="EC" id="3.5.1.105" evidence="6"/>
<protein>
    <submittedName>
        <fullName evidence="6">Glycoside hydrolase/deacetylase ChbG (UPF0249 family)</fullName>
        <ecNumber evidence="6">3.5.1.105</ecNumber>
    </submittedName>
</protein>
<keyword evidence="7" id="KW-1185">Reference proteome</keyword>
<name>A0ABU0MC90_9HYPH</name>
<dbReference type="PANTHER" id="PTHR31609:SF1">
    <property type="entry name" value="CARBOHYDRATE DEACETYLASE"/>
    <property type="match status" value="1"/>
</dbReference>
<dbReference type="InterPro" id="IPR011330">
    <property type="entry name" value="Glyco_hydro/deAcase_b/a-brl"/>
</dbReference>
<comment type="caution">
    <text evidence="6">The sequence shown here is derived from an EMBL/GenBank/DDBJ whole genome shotgun (WGS) entry which is preliminary data.</text>
</comment>
<evidence type="ECO:0000256" key="2">
    <source>
        <dbReference type="ARBA" id="ARBA00022723"/>
    </source>
</evidence>
<evidence type="ECO:0000313" key="7">
    <source>
        <dbReference type="Proteomes" id="UP001223743"/>
    </source>
</evidence>
<reference evidence="6 7" key="1">
    <citation type="submission" date="2023-07" db="EMBL/GenBank/DDBJ databases">
        <title>Genomic Encyclopedia of Type Strains, Phase IV (KMG-IV): sequencing the most valuable type-strain genomes for metagenomic binning, comparative biology and taxonomic classification.</title>
        <authorList>
            <person name="Goeker M."/>
        </authorList>
    </citation>
    <scope>NUCLEOTIDE SEQUENCE [LARGE SCALE GENOMIC DNA]</scope>
    <source>
        <strain evidence="6 7">B1-1</strain>
    </source>
</reference>
<dbReference type="Pfam" id="PF04794">
    <property type="entry name" value="YdjC"/>
    <property type="match status" value="1"/>
</dbReference>
<dbReference type="Proteomes" id="UP001223743">
    <property type="component" value="Unassembled WGS sequence"/>
</dbReference>
<gene>
    <name evidence="6" type="ORF">QO015_004194</name>
</gene>
<evidence type="ECO:0000256" key="1">
    <source>
        <dbReference type="ARBA" id="ARBA00001946"/>
    </source>
</evidence>
<comment type="cofactor">
    <cofactor evidence="1">
        <name>Mg(2+)</name>
        <dbReference type="ChEBI" id="CHEBI:18420"/>
    </cofactor>
</comment>
<evidence type="ECO:0000256" key="5">
    <source>
        <dbReference type="ARBA" id="ARBA00023277"/>
    </source>
</evidence>
<dbReference type="CDD" id="cd10807">
    <property type="entry name" value="YdjC_like_3"/>
    <property type="match status" value="1"/>
</dbReference>
<keyword evidence="5" id="KW-0119">Carbohydrate metabolism</keyword>
<organism evidence="6 7">
    <name type="scientific">Kaistia geumhonensis</name>
    <dbReference type="NCBI Taxonomy" id="410839"/>
    <lineage>
        <taxon>Bacteria</taxon>
        <taxon>Pseudomonadati</taxon>
        <taxon>Pseudomonadota</taxon>
        <taxon>Alphaproteobacteria</taxon>
        <taxon>Hyphomicrobiales</taxon>
        <taxon>Kaistiaceae</taxon>
        <taxon>Kaistia</taxon>
    </lineage>
</organism>
<dbReference type="RefSeq" id="WP_266284163.1">
    <property type="nucleotide sequence ID" value="NZ_JAPKNF010000004.1"/>
</dbReference>
<dbReference type="PANTHER" id="PTHR31609">
    <property type="entry name" value="YDJC DEACETYLASE FAMILY MEMBER"/>
    <property type="match status" value="1"/>
</dbReference>
<dbReference type="GO" id="GO:0036311">
    <property type="term" value="F:chitin disaccharide deacetylase activity"/>
    <property type="evidence" value="ECO:0007669"/>
    <property type="project" value="UniProtKB-EC"/>
</dbReference>
<keyword evidence="3 6" id="KW-0378">Hydrolase</keyword>
<proteinExistence type="predicted"/>
<accession>A0ABU0MC90</accession>
<dbReference type="Gene3D" id="3.20.20.370">
    <property type="entry name" value="Glycoside hydrolase/deacetylase"/>
    <property type="match status" value="1"/>
</dbReference>
<sequence>MSRRVVLSADDYAISPAVSDGILELVGADRLSATAAMVTWPDWPREAPPLVAQKNRVAIGLHLNLTAGAPLGPMPRLAPSGALPSPSLFLKGGARGADAEIAAEVDRQLDRFEDAAGMAPDFVDGHHHVHIFPPVRRALIAALRARYPGRPPLVRNPGDRLSRILARRHFLVKAAGVAWHARGLAQALAEAGLPSNDGFSGFSAFSGATPYDREIDIALVARGERPLMMCHPGRVDATLGARDTITARRMQELETLLARRDLGAWLWRCRRDGDGRVLWWQ</sequence>
<keyword evidence="2" id="KW-0479">Metal-binding</keyword>
<evidence type="ECO:0000256" key="3">
    <source>
        <dbReference type="ARBA" id="ARBA00022801"/>
    </source>
</evidence>
<dbReference type="InterPro" id="IPR006879">
    <property type="entry name" value="YdjC-like"/>
</dbReference>
<evidence type="ECO:0000313" key="6">
    <source>
        <dbReference type="EMBL" id="MDQ0518581.1"/>
    </source>
</evidence>
<dbReference type="SUPFAM" id="SSF88713">
    <property type="entry name" value="Glycoside hydrolase/deacetylase"/>
    <property type="match status" value="1"/>
</dbReference>
<keyword evidence="4" id="KW-0460">Magnesium</keyword>
<dbReference type="EMBL" id="JAUSWJ010000001">
    <property type="protein sequence ID" value="MDQ0518581.1"/>
    <property type="molecule type" value="Genomic_DNA"/>
</dbReference>